<protein>
    <submittedName>
        <fullName evidence="2">Uncharacterized protein</fullName>
    </submittedName>
</protein>
<dbReference type="Proteomes" id="UP000198427">
    <property type="component" value="Unassembled WGS sequence"/>
</dbReference>
<dbReference type="EMBL" id="FZNZ01000035">
    <property type="protein sequence ID" value="SNS06892.1"/>
    <property type="molecule type" value="Genomic_DNA"/>
</dbReference>
<evidence type="ECO:0000313" key="2">
    <source>
        <dbReference type="EMBL" id="SNS06892.1"/>
    </source>
</evidence>
<comment type="caution">
    <text evidence="2">The sequence shown here is derived from an EMBL/GenBank/DDBJ whole genome shotgun (WGS) entry which is preliminary data.</text>
</comment>
<sequence>MTIFYNILHINFCFVLIISLVSVLYKSYAYLECPQMDILTTTNPVKEW</sequence>
<keyword evidence="1" id="KW-0812">Transmembrane</keyword>
<accession>A0AA94S069</accession>
<feature type="transmembrane region" description="Helical" evidence="1">
    <location>
        <begin position="6"/>
        <end position="25"/>
    </location>
</feature>
<keyword evidence="1" id="KW-0472">Membrane</keyword>
<gene>
    <name evidence="2" type="ORF">SAMN06265364_13512</name>
</gene>
<keyword evidence="1" id="KW-1133">Transmembrane helix</keyword>
<proteinExistence type="predicted"/>
<evidence type="ECO:0000256" key="1">
    <source>
        <dbReference type="SAM" id="Phobius"/>
    </source>
</evidence>
<evidence type="ECO:0000313" key="3">
    <source>
        <dbReference type="Proteomes" id="UP000198427"/>
    </source>
</evidence>
<reference evidence="2 3" key="1">
    <citation type="submission" date="2017-06" db="EMBL/GenBank/DDBJ databases">
        <authorList>
            <person name="Varghese N."/>
            <person name="Submissions S."/>
        </authorList>
    </citation>
    <scope>NUCLEOTIDE SEQUENCE [LARGE SCALE GENOMIC DNA]</scope>
    <source>
        <strain evidence="2 3">DSM 26989</strain>
    </source>
</reference>
<name>A0AA94S069_9BACT</name>
<dbReference type="AlphaFoldDB" id="A0AA94S069"/>
<keyword evidence="3" id="KW-1185">Reference proteome</keyword>
<organism evidence="2 3">
    <name type="scientific">Prevotella jejuni</name>
    <dbReference type="NCBI Taxonomy" id="1177574"/>
    <lineage>
        <taxon>Bacteria</taxon>
        <taxon>Pseudomonadati</taxon>
        <taxon>Bacteroidota</taxon>
        <taxon>Bacteroidia</taxon>
        <taxon>Bacteroidales</taxon>
        <taxon>Prevotellaceae</taxon>
        <taxon>Prevotella</taxon>
    </lineage>
</organism>